<name>A0AB39YG47_9ACTN</name>
<evidence type="ECO:0000313" key="1">
    <source>
        <dbReference type="EMBL" id="XDV68067.1"/>
    </source>
</evidence>
<protein>
    <submittedName>
        <fullName evidence="1">Uncharacterized protein</fullName>
    </submittedName>
</protein>
<gene>
    <name evidence="1" type="ORF">AB5J51_36635</name>
</gene>
<dbReference type="RefSeq" id="WP_369779689.1">
    <property type="nucleotide sequence ID" value="NZ_CP165727.1"/>
</dbReference>
<accession>A0AB39YG47</accession>
<dbReference type="AlphaFoldDB" id="A0AB39YG47"/>
<organism evidence="1">
    <name type="scientific">Streptomyces sp. R33</name>
    <dbReference type="NCBI Taxonomy" id="3238629"/>
    <lineage>
        <taxon>Bacteria</taxon>
        <taxon>Bacillati</taxon>
        <taxon>Actinomycetota</taxon>
        <taxon>Actinomycetes</taxon>
        <taxon>Kitasatosporales</taxon>
        <taxon>Streptomycetaceae</taxon>
        <taxon>Streptomyces</taxon>
    </lineage>
</organism>
<proteinExistence type="predicted"/>
<reference evidence="1" key="1">
    <citation type="submission" date="2024-08" db="EMBL/GenBank/DDBJ databases">
        <authorList>
            <person name="Yu S.T."/>
        </authorList>
    </citation>
    <scope>NUCLEOTIDE SEQUENCE</scope>
    <source>
        <strain evidence="1">R33</strain>
    </source>
</reference>
<dbReference type="EMBL" id="CP165727">
    <property type="protein sequence ID" value="XDV68067.1"/>
    <property type="molecule type" value="Genomic_DNA"/>
</dbReference>
<sequence>MIDNDGRTGVVPTLTITAVDAAGKDLPDVRVRTAYGSDRGGLVVQHGRAYDILAFSGAEADRVADVRVTVKELVPADLPAGSSAIEAKPADAAGQPMSKFDAFDQVILKNPNATAVSVRVVYLVYDQPKSGASQQVAEVVPIGGLTTIPAGATSSVTVSGDAKAAVQKFSGGPAVSVKAYFSR</sequence>